<dbReference type="InterPro" id="IPR050825">
    <property type="entry name" value="RBM42_RBP45_47-like"/>
</dbReference>
<organism evidence="6 7">
    <name type="scientific">Apatococcus lobatus</name>
    <dbReference type="NCBI Taxonomy" id="904363"/>
    <lineage>
        <taxon>Eukaryota</taxon>
        <taxon>Viridiplantae</taxon>
        <taxon>Chlorophyta</taxon>
        <taxon>core chlorophytes</taxon>
        <taxon>Trebouxiophyceae</taxon>
        <taxon>Chlorellales</taxon>
        <taxon>Chlorellaceae</taxon>
        <taxon>Apatococcus</taxon>
    </lineage>
</organism>
<feature type="compositionally biased region" description="Polar residues" evidence="4">
    <location>
        <begin position="852"/>
        <end position="871"/>
    </location>
</feature>
<feature type="compositionally biased region" description="Basic and acidic residues" evidence="4">
    <location>
        <begin position="458"/>
        <end position="473"/>
    </location>
</feature>
<feature type="compositionally biased region" description="Basic residues" evidence="4">
    <location>
        <begin position="634"/>
        <end position="645"/>
    </location>
</feature>
<dbReference type="InterPro" id="IPR035979">
    <property type="entry name" value="RBD_domain_sf"/>
</dbReference>
<dbReference type="PANTHER" id="PTHR47640:SF10">
    <property type="entry name" value="TRNA SELENOCYSTEINE 1-ASSOCIATED PROTEIN 1-RELATED"/>
    <property type="match status" value="1"/>
</dbReference>
<feature type="region of interest" description="Disordered" evidence="4">
    <location>
        <begin position="432"/>
        <end position="481"/>
    </location>
</feature>
<feature type="compositionally biased region" description="Polar residues" evidence="4">
    <location>
        <begin position="593"/>
        <end position="606"/>
    </location>
</feature>
<evidence type="ECO:0000256" key="4">
    <source>
        <dbReference type="SAM" id="MobiDB-lite"/>
    </source>
</evidence>
<dbReference type="InterPro" id="IPR012677">
    <property type="entry name" value="Nucleotide-bd_a/b_plait_sf"/>
</dbReference>
<feature type="compositionally biased region" description="Polar residues" evidence="4">
    <location>
        <begin position="331"/>
        <end position="341"/>
    </location>
</feature>
<name>A0AAW1SD07_9CHLO</name>
<evidence type="ECO:0000256" key="1">
    <source>
        <dbReference type="ARBA" id="ARBA00022737"/>
    </source>
</evidence>
<keyword evidence="2 3" id="KW-0694">RNA-binding</keyword>
<feature type="region of interest" description="Disordered" evidence="4">
    <location>
        <begin position="822"/>
        <end position="891"/>
    </location>
</feature>
<sequence>MGARRKVVDQRQDELSAEAAMNAHLQEQLSLSDSDLCSIPYTLSRSELGLLLVELHQAARLQQSGHRDLGVEASLRLILWNLRFHTISRQSLKELRLVELILKFQHHPNRMIEVAARQLLACGIWFVAYREAIGDPLPIMTDGAAGAKQKKAKKPPKASPPKRMSRAQAGVASPLDSAQPSSTSEHSHPTSAARFSTSSAGVSADRVQEGTDSAEQHAEGPPSAADDEWRQSQPFKPTARSGGSLQPSTLEGLGSVKPGLAGYKRSGQAAFDGQDEDFRPVSKAARLAARGSPHRLPKKSISLASLGSRLNADGQPAPWQEDIEESRSALRASQQQANTAGPATDAQPPQHDASTNVHTQHGGSPHVPGPSPRSSSHNIAGDQLSPTGSHPSRSHSLHGGQENGFRSVAHQQASLHRPVAMRLAPSDLMAQLSQQLPVPSAAEQAMRHIQPGSNQEQAMHHEQQDSKTDRKPEQQQQHDLQHEVTLRGWEAQAAGHEPAEGRRDPQHDLEHRPTSNAQGTAASRREAHDQSPQYPMRNPRTAAALPEHTSSHSHAPAQQRPWQAAAPLERHTSQSRPGSHHSQQPHPNPRSQPYPENSLHSQQMHQSPLYDSRQLPHSQPYPASPQYSQPVHGTSHHSKIHHRQQHHEQHQHYQDYLWGSQPQHEHNQGRQQRVEQDVHRRQHSRHYNHQQQQQQEKASAAAAMDTASLTELLQQQQHGEQLGSAMSAANSIAELLLMAQQQQRQGAANHLPHQPQQPPSAAAMKLVSMALANQQQHHGQAGAGHGAALAAAPAAAQVAELLTALQQQKLPPGSFTDLLEQQAARAPPSNVQAHAPNSMPPQQLQDGLAFPSNKQTQQGEQRSSAASSYLTGSPASLAPHPMAPLHPPGYASALGQHMHGLPMASKLMHGNHSGPNMQFTKDQLEAPRSLLADKDDAYWQHYNMQRPEPSALALAQKTLNIESLLEPGLSDKSPLQQLQAALASNGSAGCKPGPTLLSSERAPAGASELPPLLRLSAMNWSAYGASQGSGEEHSLFVGDLAGEVTDIVLQESFRAYYSSVRSAKVITDPVNGRSKSYGFVRFSNEEQRNRALKEMGGMLISGKPIRVSLATAKKGPAAGGALAMAPIPGMSPVAGLAGMGLGQSSDMDPTNTTLFIGGLTDPSVTEDLLRAIFSPYGPIIYTKIPAGKGCGFVQFVHRTSAEHAMNSMNQQPIGSSIARISWGRSASKPGPATPYGPQGGTGSGYPSYSGYPGYGAGDPTQAYGGYGADPYSAYAAFGGYDAALQAYGAAGSAAHSSNPVSAALLPSNGTALGVPVSGTSQSPFVYDPLAQINVEDLNKAFLERQRASLLGSMYNLR</sequence>
<evidence type="ECO:0000256" key="3">
    <source>
        <dbReference type="PROSITE-ProRule" id="PRU00176"/>
    </source>
</evidence>
<feature type="domain" description="RRM" evidence="5">
    <location>
        <begin position="1152"/>
        <end position="1225"/>
    </location>
</feature>
<dbReference type="SUPFAM" id="SSF54928">
    <property type="entry name" value="RNA-binding domain, RBD"/>
    <property type="match status" value="1"/>
</dbReference>
<feature type="compositionally biased region" description="Polar residues" evidence="4">
    <location>
        <begin position="231"/>
        <end position="249"/>
    </location>
</feature>
<evidence type="ECO:0000259" key="5">
    <source>
        <dbReference type="PROSITE" id="PS50102"/>
    </source>
</evidence>
<feature type="region of interest" description="Disordered" evidence="4">
    <location>
        <begin position="493"/>
        <end position="704"/>
    </location>
</feature>
<feature type="compositionally biased region" description="Polar residues" evidence="4">
    <location>
        <begin position="574"/>
        <end position="585"/>
    </location>
</feature>
<evidence type="ECO:0000313" key="7">
    <source>
        <dbReference type="Proteomes" id="UP001438707"/>
    </source>
</evidence>
<dbReference type="Proteomes" id="UP001438707">
    <property type="component" value="Unassembled WGS sequence"/>
</dbReference>
<feature type="compositionally biased region" description="Low complexity" evidence="4">
    <location>
        <begin position="689"/>
        <end position="704"/>
    </location>
</feature>
<proteinExistence type="predicted"/>
<feature type="compositionally biased region" description="Basic and acidic residues" evidence="4">
    <location>
        <begin position="497"/>
        <end position="513"/>
    </location>
</feature>
<gene>
    <name evidence="6" type="ORF">WJX74_001154</name>
</gene>
<reference evidence="6 7" key="1">
    <citation type="journal article" date="2024" name="Nat. Commun.">
        <title>Phylogenomics reveals the evolutionary origins of lichenization in chlorophyte algae.</title>
        <authorList>
            <person name="Puginier C."/>
            <person name="Libourel C."/>
            <person name="Otte J."/>
            <person name="Skaloud P."/>
            <person name="Haon M."/>
            <person name="Grisel S."/>
            <person name="Petersen M."/>
            <person name="Berrin J.G."/>
            <person name="Delaux P.M."/>
            <person name="Dal Grande F."/>
            <person name="Keller J."/>
        </authorList>
    </citation>
    <scope>NUCLEOTIDE SEQUENCE [LARGE SCALE GENOMIC DNA]</scope>
    <source>
        <strain evidence="6 7">SAG 2145</strain>
    </source>
</reference>
<dbReference type="GO" id="GO:0003729">
    <property type="term" value="F:mRNA binding"/>
    <property type="evidence" value="ECO:0007669"/>
    <property type="project" value="InterPro"/>
</dbReference>
<feature type="compositionally biased region" description="Low complexity" evidence="4">
    <location>
        <begin position="555"/>
        <end position="567"/>
    </location>
</feature>
<feature type="region of interest" description="Disordered" evidence="4">
    <location>
        <begin position="144"/>
        <end position="420"/>
    </location>
</feature>
<feature type="compositionally biased region" description="Low complexity" evidence="4">
    <location>
        <begin position="361"/>
        <end position="377"/>
    </location>
</feature>
<dbReference type="PROSITE" id="PS50102">
    <property type="entry name" value="RRM"/>
    <property type="match status" value="2"/>
</dbReference>
<feature type="domain" description="RRM" evidence="5">
    <location>
        <begin position="1033"/>
        <end position="1112"/>
    </location>
</feature>
<feature type="compositionally biased region" description="Low complexity" evidence="4">
    <location>
        <begin position="180"/>
        <end position="193"/>
    </location>
</feature>
<evidence type="ECO:0000313" key="6">
    <source>
        <dbReference type="EMBL" id="KAK9844350.1"/>
    </source>
</evidence>
<dbReference type="Gene3D" id="3.30.70.330">
    <property type="match status" value="2"/>
</dbReference>
<dbReference type="InterPro" id="IPR000504">
    <property type="entry name" value="RRM_dom"/>
</dbReference>
<dbReference type="EMBL" id="JALJOS010000001">
    <property type="protein sequence ID" value="KAK9844350.1"/>
    <property type="molecule type" value="Genomic_DNA"/>
</dbReference>
<dbReference type="SMART" id="SM00360">
    <property type="entry name" value="RRM"/>
    <property type="match status" value="2"/>
</dbReference>
<dbReference type="Pfam" id="PF00076">
    <property type="entry name" value="RRM_1"/>
    <property type="match status" value="2"/>
</dbReference>
<accession>A0AAW1SD07</accession>
<keyword evidence="7" id="KW-1185">Reference proteome</keyword>
<protein>
    <recommendedName>
        <fullName evidence="5">RRM domain-containing protein</fullName>
    </recommendedName>
</protein>
<dbReference type="CDD" id="cd12345">
    <property type="entry name" value="RRM2_SECp43_like"/>
    <property type="match status" value="1"/>
</dbReference>
<feature type="compositionally biased region" description="Basic and acidic residues" evidence="4">
    <location>
        <begin position="206"/>
        <end position="218"/>
    </location>
</feature>
<feature type="compositionally biased region" description="Basic and acidic residues" evidence="4">
    <location>
        <begin position="663"/>
        <end position="679"/>
    </location>
</feature>
<feature type="region of interest" description="Disordered" evidence="4">
    <location>
        <begin position="743"/>
        <end position="762"/>
    </location>
</feature>
<dbReference type="GO" id="GO:0005829">
    <property type="term" value="C:cytosol"/>
    <property type="evidence" value="ECO:0007669"/>
    <property type="project" value="TreeGrafter"/>
</dbReference>
<comment type="caution">
    <text evidence="6">The sequence shown here is derived from an EMBL/GenBank/DDBJ whole genome shotgun (WGS) entry which is preliminary data.</text>
</comment>
<evidence type="ECO:0000256" key="2">
    <source>
        <dbReference type="ARBA" id="ARBA00022884"/>
    </source>
</evidence>
<feature type="compositionally biased region" description="Low complexity" evidence="4">
    <location>
        <begin position="616"/>
        <end position="630"/>
    </location>
</feature>
<dbReference type="PANTHER" id="PTHR47640">
    <property type="entry name" value="TRNA SELENOCYSTEINE 1-ASSOCIATED PROTEIN 1-RELATED-RELATED"/>
    <property type="match status" value="1"/>
</dbReference>
<keyword evidence="1" id="KW-0677">Repeat</keyword>